<accession>A0A6V8NBA3</accession>
<gene>
    <name evidence="1" type="ORF">GMLC_32990</name>
</gene>
<sequence length="286" mass="31864">MQLLRTLVVGILLLLLPLPVLAYDVLVLQSLRERSYDEALRGVRRECAASMRTVVMSDYAEIDLTRLMREEHPRLIIAVGDRALEVAERQRNVPVLYMMALHAKVRPGAPVTGVWMMLDPQRYLSVFDSLGTRRVGVLYDPQRTGGYLKRAQVSARRSGIDLLAREVRSPKETVAVLESLRGKVDALWMLPDLTAVSTETTEAYFLFSQGERIPVVSFADAYLAMGGAVALSFDRYDIGRQLGGMAQSVLDGTAVEELPTQYPRRVLMKVNDGVLRRFKLAVPGGS</sequence>
<dbReference type="Pfam" id="PF04392">
    <property type="entry name" value="ABC_sub_bind"/>
    <property type="match status" value="1"/>
</dbReference>
<dbReference type="RefSeq" id="WP_183362311.1">
    <property type="nucleotide sequence ID" value="NZ_BLXZ01000007.1"/>
</dbReference>
<keyword evidence="2" id="KW-1185">Reference proteome</keyword>
<dbReference type="Proteomes" id="UP000587586">
    <property type="component" value="Unassembled WGS sequence"/>
</dbReference>
<reference evidence="2" key="1">
    <citation type="submission" date="2020-06" db="EMBL/GenBank/DDBJ databases">
        <title>Draft genomic sequecing of Geomonas sp. Red745.</title>
        <authorList>
            <person name="Itoh H."/>
            <person name="Xu Z.X."/>
            <person name="Ushijima N."/>
            <person name="Masuda Y."/>
            <person name="Shiratori Y."/>
            <person name="Senoo K."/>
        </authorList>
    </citation>
    <scope>NUCLEOTIDE SEQUENCE [LARGE SCALE GENOMIC DNA]</scope>
    <source>
        <strain evidence="2">Red745</strain>
    </source>
</reference>
<name>A0A6V8NBA3_9BACT</name>
<evidence type="ECO:0000313" key="1">
    <source>
        <dbReference type="EMBL" id="GFO69720.1"/>
    </source>
</evidence>
<dbReference type="InterPro" id="IPR007487">
    <property type="entry name" value="ABC_transpt-TYRBP-like"/>
</dbReference>
<dbReference type="EMBL" id="BLXZ01000007">
    <property type="protein sequence ID" value="GFO69720.1"/>
    <property type="molecule type" value="Genomic_DNA"/>
</dbReference>
<proteinExistence type="predicted"/>
<organism evidence="1 2">
    <name type="scientific">Geomonas limicola</name>
    <dbReference type="NCBI Taxonomy" id="2740186"/>
    <lineage>
        <taxon>Bacteria</taxon>
        <taxon>Pseudomonadati</taxon>
        <taxon>Thermodesulfobacteriota</taxon>
        <taxon>Desulfuromonadia</taxon>
        <taxon>Geobacterales</taxon>
        <taxon>Geobacteraceae</taxon>
        <taxon>Geomonas</taxon>
    </lineage>
</organism>
<dbReference type="PANTHER" id="PTHR35271">
    <property type="entry name" value="ABC TRANSPORTER, SUBSTRATE-BINDING LIPOPROTEIN-RELATED"/>
    <property type="match status" value="1"/>
</dbReference>
<evidence type="ECO:0000313" key="2">
    <source>
        <dbReference type="Proteomes" id="UP000587586"/>
    </source>
</evidence>
<protein>
    <submittedName>
        <fullName evidence="1">ABC transporter substrate-binding protein</fullName>
    </submittedName>
</protein>
<dbReference type="Gene3D" id="3.40.50.2300">
    <property type="match status" value="2"/>
</dbReference>
<dbReference type="AlphaFoldDB" id="A0A6V8NBA3"/>
<comment type="caution">
    <text evidence="1">The sequence shown here is derived from an EMBL/GenBank/DDBJ whole genome shotgun (WGS) entry which is preliminary data.</text>
</comment>
<dbReference type="PANTHER" id="PTHR35271:SF1">
    <property type="entry name" value="ABC TRANSPORTER, SUBSTRATE-BINDING LIPOPROTEIN"/>
    <property type="match status" value="1"/>
</dbReference>